<proteinExistence type="predicted"/>
<dbReference type="EMBL" id="PVTZ01000001">
    <property type="protein sequence ID" value="PRZ17296.1"/>
    <property type="molecule type" value="Genomic_DNA"/>
</dbReference>
<evidence type="ECO:0000313" key="1">
    <source>
        <dbReference type="EMBL" id="PRZ17296.1"/>
    </source>
</evidence>
<accession>A0ABX5EVS8</accession>
<name>A0ABX5EVS8_9BACL</name>
<dbReference type="InterPro" id="IPR014942">
    <property type="entry name" value="AbiEii"/>
</dbReference>
<sequence>MDGFHKMGGMAVIKREDIKKMDYDERELVVLEALLRRIALVDEPFVLKGSLLTRQYLENPDIRYVEDIDFLYMGKIKDTNHANETFTNWMIQVTEMDLDDGIKFTSFRENAFWRYIDYAMADDFPTINTDLTYVFTDEPDEYYELYLDISFNLEMDLEPVPLEYRPVFGDSFIVPYSVPLSIQVAWKLHQTIVRPRFKDLYDLKYLLSHPSYDDQALQVTLQTLVNECSMDDSTTKADIKKVLVDDLSGLYPSLSKDYFLSKYAAGENQEDYFKAFVAELRKIMDLAGINQKAFEQLPEPTCK</sequence>
<dbReference type="Pfam" id="PF08843">
    <property type="entry name" value="AbiEii"/>
    <property type="match status" value="1"/>
</dbReference>
<keyword evidence="2" id="KW-1185">Reference proteome</keyword>
<protein>
    <submittedName>
        <fullName evidence="1">Nucleotidyltransferase AbiEii toxin of type IV toxin-antitoxin system</fullName>
    </submittedName>
</protein>
<gene>
    <name evidence="1" type="ORF">CLV36_101400</name>
</gene>
<dbReference type="Proteomes" id="UP000238836">
    <property type="component" value="Unassembled WGS sequence"/>
</dbReference>
<evidence type="ECO:0000313" key="2">
    <source>
        <dbReference type="Proteomes" id="UP000238836"/>
    </source>
</evidence>
<reference evidence="1 2" key="1">
    <citation type="submission" date="2018-03" db="EMBL/GenBank/DDBJ databases">
        <title>Genomic Encyclopedia of Archaeal and Bacterial Type Strains, Phase II (KMG-II): from individual species to whole genera.</title>
        <authorList>
            <person name="Goeker M."/>
        </authorList>
    </citation>
    <scope>NUCLEOTIDE SEQUENCE [LARGE SCALE GENOMIC DNA]</scope>
    <source>
        <strain evidence="1 2">RHA1</strain>
    </source>
</reference>
<organism evidence="1 2">
    <name type="scientific">Laceyella sediminis</name>
    <dbReference type="NCBI Taxonomy" id="573074"/>
    <lineage>
        <taxon>Bacteria</taxon>
        <taxon>Bacillati</taxon>
        <taxon>Bacillota</taxon>
        <taxon>Bacilli</taxon>
        <taxon>Bacillales</taxon>
        <taxon>Thermoactinomycetaceae</taxon>
        <taxon>Laceyella</taxon>
    </lineage>
</organism>
<comment type="caution">
    <text evidence="1">The sequence shown here is derived from an EMBL/GenBank/DDBJ whole genome shotgun (WGS) entry which is preliminary data.</text>
</comment>